<organism evidence="1">
    <name type="scientific">Rhizopus microsporus var. microsporus</name>
    <dbReference type="NCBI Taxonomy" id="86635"/>
    <lineage>
        <taxon>Eukaryota</taxon>
        <taxon>Fungi</taxon>
        <taxon>Fungi incertae sedis</taxon>
        <taxon>Mucoromycota</taxon>
        <taxon>Mucoromycotina</taxon>
        <taxon>Mucoromycetes</taxon>
        <taxon>Mucorales</taxon>
        <taxon>Mucorineae</taxon>
        <taxon>Rhizopodaceae</taxon>
        <taxon>Rhizopus</taxon>
    </lineage>
</organism>
<dbReference type="EMBL" id="KV921930">
    <property type="protein sequence ID" value="ORE06087.1"/>
    <property type="molecule type" value="Genomic_DNA"/>
</dbReference>
<proteinExistence type="predicted"/>
<protein>
    <submittedName>
        <fullName evidence="1">Uncharacterized protein</fullName>
    </submittedName>
</protein>
<feature type="non-terminal residue" evidence="1">
    <location>
        <position position="1"/>
    </location>
</feature>
<sequence length="66" mass="7409">SLLDQSVEDILSVREEHLENAANCRYAKEKPASLRESIDPIIMKLTYEEDSSGMCDLGPIYSSSFL</sequence>
<dbReference type="OrthoDB" id="2279273at2759"/>
<accession>A0A1X0R237</accession>
<reference evidence="1" key="1">
    <citation type="journal article" date="2016" name="Proc. Natl. Acad. Sci. U.S.A.">
        <title>Lipid metabolic changes in an early divergent fungus govern the establishment of a mutualistic symbiosis with endobacteria.</title>
        <authorList>
            <person name="Lastovetsky O.A."/>
            <person name="Gaspar M.L."/>
            <person name="Mondo S.J."/>
            <person name="LaButti K.M."/>
            <person name="Sandor L."/>
            <person name="Grigoriev I.V."/>
            <person name="Henry S.A."/>
            <person name="Pawlowska T.E."/>
        </authorList>
    </citation>
    <scope>NUCLEOTIDE SEQUENCE [LARGE SCALE GENOMIC DNA]</scope>
    <source>
        <strain evidence="1">ATCC 52814</strain>
    </source>
</reference>
<dbReference type="Proteomes" id="UP000242414">
    <property type="component" value="Unassembled WGS sequence"/>
</dbReference>
<evidence type="ECO:0000313" key="1">
    <source>
        <dbReference type="EMBL" id="ORE06087.1"/>
    </source>
</evidence>
<dbReference type="VEuPathDB" id="FungiDB:BCV72DRAFT_208090"/>
<name>A0A1X0R237_RHIZD</name>
<dbReference type="AlphaFoldDB" id="A0A1X0R237"/>
<gene>
    <name evidence="1" type="ORF">BCV72DRAFT_208090</name>
</gene>